<dbReference type="Pfam" id="PF03992">
    <property type="entry name" value="ABM"/>
    <property type="match status" value="1"/>
</dbReference>
<keyword evidence="3" id="KW-1185">Reference proteome</keyword>
<proteinExistence type="predicted"/>
<gene>
    <name evidence="2" type="ORF">OEW28_06875</name>
</gene>
<name>A0ABT2ZB32_9RHOB</name>
<protein>
    <submittedName>
        <fullName evidence="2">Antibiotic biosynthesis monooxygenase</fullName>
    </submittedName>
</protein>
<feature type="domain" description="ABM" evidence="1">
    <location>
        <begin position="1"/>
        <end position="68"/>
    </location>
</feature>
<reference evidence="2 3" key="1">
    <citation type="submission" date="2022-10" db="EMBL/GenBank/DDBJ databases">
        <title>Defluviimonas sp. nov., isolated from ocean surface water.</title>
        <authorList>
            <person name="He W."/>
            <person name="Wang L."/>
            <person name="Zhang D.-F."/>
        </authorList>
    </citation>
    <scope>NUCLEOTIDE SEQUENCE [LARGE SCALE GENOMIC DNA]</scope>
    <source>
        <strain evidence="2 3">WL0002</strain>
    </source>
</reference>
<evidence type="ECO:0000259" key="1">
    <source>
        <dbReference type="Pfam" id="PF03992"/>
    </source>
</evidence>
<organism evidence="2 3">
    <name type="scientific">Albidovulum marisflavi</name>
    <dbReference type="NCBI Taxonomy" id="2984159"/>
    <lineage>
        <taxon>Bacteria</taxon>
        <taxon>Pseudomonadati</taxon>
        <taxon>Pseudomonadota</taxon>
        <taxon>Alphaproteobacteria</taxon>
        <taxon>Rhodobacterales</taxon>
        <taxon>Paracoccaceae</taxon>
        <taxon>Albidovulum</taxon>
    </lineage>
</organism>
<evidence type="ECO:0000313" key="3">
    <source>
        <dbReference type="Proteomes" id="UP001652542"/>
    </source>
</evidence>
<accession>A0ABT2ZB32</accession>
<dbReference type="InterPro" id="IPR007138">
    <property type="entry name" value="ABM_dom"/>
</dbReference>
<dbReference type="RefSeq" id="WP_263733963.1">
    <property type="nucleotide sequence ID" value="NZ_JAOWKY010000001.1"/>
</dbReference>
<dbReference type="SUPFAM" id="SSF54909">
    <property type="entry name" value="Dimeric alpha+beta barrel"/>
    <property type="match status" value="1"/>
</dbReference>
<comment type="caution">
    <text evidence="2">The sequence shown here is derived from an EMBL/GenBank/DDBJ whole genome shotgun (WGS) entry which is preliminary data.</text>
</comment>
<dbReference type="Gene3D" id="3.30.70.100">
    <property type="match status" value="1"/>
</dbReference>
<keyword evidence="2" id="KW-0560">Oxidoreductase</keyword>
<dbReference type="GO" id="GO:0004497">
    <property type="term" value="F:monooxygenase activity"/>
    <property type="evidence" value="ECO:0007669"/>
    <property type="project" value="UniProtKB-KW"/>
</dbReference>
<evidence type="ECO:0000313" key="2">
    <source>
        <dbReference type="EMBL" id="MCV2868349.1"/>
    </source>
</evidence>
<sequence length="100" mass="11399">MIIRIFRVTVEDGKEAEFEDFFLNTALPLVKSQPGIISVTPGLPRPETPNEFCMVMVWSDVESIKAFAGDNWQLPHIHPDEAGLIRDRALHHYNLNQLIT</sequence>
<keyword evidence="2" id="KW-0503">Monooxygenase</keyword>
<dbReference type="Proteomes" id="UP001652542">
    <property type="component" value="Unassembled WGS sequence"/>
</dbReference>
<dbReference type="InterPro" id="IPR011008">
    <property type="entry name" value="Dimeric_a/b-barrel"/>
</dbReference>
<dbReference type="EMBL" id="JAOWKY010000001">
    <property type="protein sequence ID" value="MCV2868349.1"/>
    <property type="molecule type" value="Genomic_DNA"/>
</dbReference>